<comment type="caution">
    <text evidence="1">The sequence shown here is derived from an EMBL/GenBank/DDBJ whole genome shotgun (WGS) entry which is preliminary data.</text>
</comment>
<evidence type="ECO:0008006" key="3">
    <source>
        <dbReference type="Google" id="ProtNLM"/>
    </source>
</evidence>
<dbReference type="InterPro" id="IPR045444">
    <property type="entry name" value="DUF6503"/>
</dbReference>
<sequence length="276" mass="30852">MTTLTPRPAKSERSDRPANLANLLAWLLLLIFCTCDRAPGSKEYAPADAKDVLERAVEAHGMSGFDSTQISFTFRERKYGIQTDRGRFTYTRSFTDSLGNAVRDVLTNEGLERFRNDSLLQLTAKDSTAYAASVNSVRYFFMLPYGLYDPAVNIELLETVTLEGKLYDRVRVTFDAEGGGTDHDDVYHYFFNRDTGELDYLAYTFEADDGGIRFRKAINKRKVGGVLVQDYINYGLDGDDRDIDAIGARFAAGELPELSVIENTAVRIDGRPAAGR</sequence>
<dbReference type="Pfam" id="PF20113">
    <property type="entry name" value="DUF6503"/>
    <property type="match status" value="1"/>
</dbReference>
<reference evidence="1 2" key="1">
    <citation type="submission" date="2019-04" db="EMBL/GenBank/DDBJ databases">
        <title>Lewinella litorea sp. nov., isolated from a marine sand.</title>
        <authorList>
            <person name="Yoon J.-H."/>
        </authorList>
    </citation>
    <scope>NUCLEOTIDE SEQUENCE [LARGE SCALE GENOMIC DNA]</scope>
    <source>
        <strain evidence="1 2">HSMS-39</strain>
    </source>
</reference>
<name>A0A4S4NQY8_9BACT</name>
<keyword evidence="2" id="KW-1185">Reference proteome</keyword>
<dbReference type="OrthoDB" id="982433at2"/>
<accession>A0A4S4NQY8</accession>
<evidence type="ECO:0000313" key="1">
    <source>
        <dbReference type="EMBL" id="THH41585.1"/>
    </source>
</evidence>
<dbReference type="EMBL" id="SRSF01000001">
    <property type="protein sequence ID" value="THH41585.1"/>
    <property type="molecule type" value="Genomic_DNA"/>
</dbReference>
<protein>
    <recommendedName>
        <fullName evidence="3">Deoxyribose-phosphate aldolase</fullName>
    </recommendedName>
</protein>
<gene>
    <name evidence="1" type="ORF">E4021_03040</name>
</gene>
<dbReference type="Proteomes" id="UP000308528">
    <property type="component" value="Unassembled WGS sequence"/>
</dbReference>
<dbReference type="AlphaFoldDB" id="A0A4S4NQY8"/>
<dbReference type="RefSeq" id="WP_136456429.1">
    <property type="nucleotide sequence ID" value="NZ_SRSF01000001.1"/>
</dbReference>
<proteinExistence type="predicted"/>
<organism evidence="1 2">
    <name type="scientific">Neolewinella litorea</name>
    <dbReference type="NCBI Taxonomy" id="2562452"/>
    <lineage>
        <taxon>Bacteria</taxon>
        <taxon>Pseudomonadati</taxon>
        <taxon>Bacteroidota</taxon>
        <taxon>Saprospiria</taxon>
        <taxon>Saprospirales</taxon>
        <taxon>Lewinellaceae</taxon>
        <taxon>Neolewinella</taxon>
    </lineage>
</organism>
<evidence type="ECO:0000313" key="2">
    <source>
        <dbReference type="Proteomes" id="UP000308528"/>
    </source>
</evidence>